<accession>A0A4Z1SWG4</accession>
<proteinExistence type="predicted"/>
<dbReference type="AlphaFoldDB" id="A0A4Z1SWG4"/>
<name>A0A4Z1SWG4_GIAMU</name>
<evidence type="ECO:0000313" key="1">
    <source>
        <dbReference type="EMBL" id="TNJ29205.1"/>
    </source>
</evidence>
<dbReference type="Pfam" id="PF14113">
    <property type="entry name" value="Tae4"/>
    <property type="match status" value="1"/>
</dbReference>
<sequence>MSVAPKWKDLLAAFEEVKGLDVKRVGEKLGGKVRVNIEDVADEYKFKNACAIRLSYALNAAGSTIPYKEGKTVSGFINGEKHWFYYRITDMEPNFIQNKGEGLGLVPQKGTSSDAFRGKKGIIVFDVSNFTDASGHLDLYDGEKVVSDDADYSKKPGIKCTGVRLYELTM</sequence>
<protein>
    <submittedName>
        <fullName evidence="1">Putative Tae4 (Type VI amidase effector 4)</fullName>
    </submittedName>
</protein>
<dbReference type="Gene3D" id="3.90.1720.70">
    <property type="match status" value="1"/>
</dbReference>
<dbReference type="VEuPathDB" id="GiardiaDB:GMRT_14171"/>
<organism evidence="1 2">
    <name type="scientific">Giardia muris</name>
    <dbReference type="NCBI Taxonomy" id="5742"/>
    <lineage>
        <taxon>Eukaryota</taxon>
        <taxon>Metamonada</taxon>
        <taxon>Diplomonadida</taxon>
        <taxon>Hexamitidae</taxon>
        <taxon>Giardiinae</taxon>
        <taxon>Giardia</taxon>
    </lineage>
</organism>
<dbReference type="InterPro" id="IPR025562">
    <property type="entry name" value="Tae4"/>
</dbReference>
<reference evidence="1 2" key="1">
    <citation type="submission" date="2019-05" db="EMBL/GenBank/DDBJ databases">
        <title>The compact genome of Giardia muris reveals important steps in the evolution of intestinal protozoan parasites.</title>
        <authorList>
            <person name="Xu F."/>
            <person name="Jimenez-Gonzalez A."/>
            <person name="Einarsson E."/>
            <person name="Astvaldsson A."/>
            <person name="Peirasmaki D."/>
            <person name="Eckmann L."/>
            <person name="Andersson J.O."/>
            <person name="Svard S.G."/>
            <person name="Jerlstrom-Hultqvist J."/>
        </authorList>
    </citation>
    <scope>NUCLEOTIDE SEQUENCE [LARGE SCALE GENOMIC DNA]</scope>
    <source>
        <strain evidence="1 2">Roberts-Thomson</strain>
    </source>
</reference>
<evidence type="ECO:0000313" key="2">
    <source>
        <dbReference type="Proteomes" id="UP000315496"/>
    </source>
</evidence>
<dbReference type="EMBL" id="VDLU01000002">
    <property type="protein sequence ID" value="TNJ29205.1"/>
    <property type="molecule type" value="Genomic_DNA"/>
</dbReference>
<gene>
    <name evidence="1" type="ORF">GMRT_14171</name>
</gene>
<dbReference type="Proteomes" id="UP000315496">
    <property type="component" value="Chromosome 2"/>
</dbReference>
<comment type="caution">
    <text evidence="1">The sequence shown here is derived from an EMBL/GenBank/DDBJ whole genome shotgun (WGS) entry which is preliminary data.</text>
</comment>
<keyword evidence="2" id="KW-1185">Reference proteome</keyword>